<keyword evidence="3" id="KW-1185">Reference proteome</keyword>
<comment type="caution">
    <text evidence="2">The sequence shown here is derived from an EMBL/GenBank/DDBJ whole genome shotgun (WGS) entry which is preliminary data.</text>
</comment>
<gene>
    <name evidence="2" type="ORF">PSCICP_35280</name>
</gene>
<feature type="domain" description="Endonuclease GajA/Old nuclease/RecF-like AAA" evidence="1">
    <location>
        <begin position="4"/>
        <end position="473"/>
    </location>
</feature>
<dbReference type="Proteomes" id="UP000614982">
    <property type="component" value="Unassembled WGS sequence"/>
</dbReference>
<dbReference type="InterPro" id="IPR041685">
    <property type="entry name" value="AAA_GajA/Old/RecF-like"/>
</dbReference>
<dbReference type="EMBL" id="BLWA01000010">
    <property type="protein sequence ID" value="GFM93556.1"/>
    <property type="molecule type" value="Genomic_DNA"/>
</dbReference>
<reference evidence="2 3" key="1">
    <citation type="submission" date="2020-05" db="EMBL/GenBank/DDBJ databases">
        <title>Genetic diversity of Pseudomonas cichorii.</title>
        <authorList>
            <person name="Tani S."/>
            <person name="Yagi H."/>
            <person name="Hashimoto S."/>
            <person name="Iiyama K."/>
            <person name="Furuya N."/>
        </authorList>
    </citation>
    <scope>NUCLEOTIDE SEQUENCE [LARGE SCALE GENOMIC DNA]</scope>
    <source>
        <strain evidence="2 3">LMG 2162</strain>
    </source>
</reference>
<evidence type="ECO:0000313" key="3">
    <source>
        <dbReference type="Proteomes" id="UP000614982"/>
    </source>
</evidence>
<evidence type="ECO:0000313" key="2">
    <source>
        <dbReference type="EMBL" id="GFM93556.1"/>
    </source>
</evidence>
<sequence>MSSINSFGVEQLRSFGEKEQLIPVKKINVFVGKNSCGKSTFLRTYPLLRQSVESDTRTPILWYGAYVDFGDFNTALHDGGNEITFDFDTTLDIVDTALYDGWEWSHVRASALYLDESSVEHPANIKIKLRRRDRESLITTIIFSLYGSQVKLTYSGEEVLSLEVECVELKIKDSYPVSVVFNKGAIIPRVVRDIREVTIKNQGKRKVIVDTMHVEPVNKMIKFLSKYHHKAKQERKMREQISTIPFSYGADLYGHIKEAFSSDKFFLKKLDENAQYITKVCFNYILAQHIHSFWGGADDLFKNFFGGVRYLGPLRASAERFYRYQDLQIAEIDHTGANLPMVINSLDARKKRELSDWMFSNFGFKIELVTTGLHYAIQIKEEHDDKFHNVSDMGFGYSQILPVIVSIWLELVDKGKGVRLKKNKSRTIVIEQPELHLHPDLQYKFGLAIAKVASLADSKSFNFVIETHSKHLIDALGKSVRSNVMDESDINITLFEKEKNGKTLVSFSGFDDEGYLIDWPAGFLSA</sequence>
<dbReference type="InterPro" id="IPR027417">
    <property type="entry name" value="P-loop_NTPase"/>
</dbReference>
<name>A0ABQ1DRE8_PSECI</name>
<evidence type="ECO:0000259" key="1">
    <source>
        <dbReference type="Pfam" id="PF13175"/>
    </source>
</evidence>
<dbReference type="RefSeq" id="WP_025258822.1">
    <property type="nucleotide sequence ID" value="NZ_BLWA01000010.1"/>
</dbReference>
<dbReference type="InterPro" id="IPR051396">
    <property type="entry name" value="Bact_Antivir_Def_Nuclease"/>
</dbReference>
<organism evidence="2 3">
    <name type="scientific">Pseudomonas cichorii</name>
    <dbReference type="NCBI Taxonomy" id="36746"/>
    <lineage>
        <taxon>Bacteria</taxon>
        <taxon>Pseudomonadati</taxon>
        <taxon>Pseudomonadota</taxon>
        <taxon>Gammaproteobacteria</taxon>
        <taxon>Pseudomonadales</taxon>
        <taxon>Pseudomonadaceae</taxon>
        <taxon>Pseudomonas</taxon>
    </lineage>
</organism>
<dbReference type="SUPFAM" id="SSF52540">
    <property type="entry name" value="P-loop containing nucleoside triphosphate hydrolases"/>
    <property type="match status" value="1"/>
</dbReference>
<proteinExistence type="predicted"/>
<dbReference type="Pfam" id="PF13175">
    <property type="entry name" value="AAA_15"/>
    <property type="match status" value="1"/>
</dbReference>
<dbReference type="Gene3D" id="3.40.50.300">
    <property type="entry name" value="P-loop containing nucleotide triphosphate hydrolases"/>
    <property type="match status" value="1"/>
</dbReference>
<dbReference type="PANTHER" id="PTHR43581">
    <property type="entry name" value="ATP/GTP PHOSPHATASE"/>
    <property type="match status" value="1"/>
</dbReference>
<protein>
    <recommendedName>
        <fullName evidence="1">Endonuclease GajA/Old nuclease/RecF-like AAA domain-containing protein</fullName>
    </recommendedName>
</protein>
<dbReference type="PANTHER" id="PTHR43581:SF2">
    <property type="entry name" value="EXCINUCLEASE ATPASE SUBUNIT"/>
    <property type="match status" value="1"/>
</dbReference>
<dbReference type="GeneID" id="93657839"/>
<accession>A0ABQ1DRE8</accession>